<evidence type="ECO:0000259" key="2">
    <source>
        <dbReference type="PROSITE" id="PS50249"/>
    </source>
</evidence>
<feature type="domain" description="MPN" evidence="2">
    <location>
        <begin position="54"/>
        <end position="207"/>
    </location>
</feature>
<dbReference type="RefSeq" id="XP_021874564.1">
    <property type="nucleotide sequence ID" value="XM_022014393.1"/>
</dbReference>
<dbReference type="GO" id="GO:0005852">
    <property type="term" value="C:eukaryotic translation initiation factor 3 complex"/>
    <property type="evidence" value="ECO:0007669"/>
    <property type="project" value="InterPro"/>
</dbReference>
<organism evidence="3 4">
    <name type="scientific">Kockovaella imperatae</name>
    <dbReference type="NCBI Taxonomy" id="4999"/>
    <lineage>
        <taxon>Eukaryota</taxon>
        <taxon>Fungi</taxon>
        <taxon>Dikarya</taxon>
        <taxon>Basidiomycota</taxon>
        <taxon>Agaricomycotina</taxon>
        <taxon>Tremellomycetes</taxon>
        <taxon>Tremellales</taxon>
        <taxon>Cuniculitremaceae</taxon>
        <taxon>Kockovaella</taxon>
    </lineage>
</organism>
<dbReference type="InterPro" id="IPR045810">
    <property type="entry name" value="eIF3h_C"/>
</dbReference>
<dbReference type="InParanoid" id="A0A1Y1UUL0"/>
<feature type="compositionally biased region" description="Low complexity" evidence="1">
    <location>
        <begin position="8"/>
        <end position="18"/>
    </location>
</feature>
<name>A0A1Y1UUL0_9TREE</name>
<dbReference type="Proteomes" id="UP000193218">
    <property type="component" value="Unassembled WGS sequence"/>
</dbReference>
<keyword evidence="4" id="KW-1185">Reference proteome</keyword>
<dbReference type="GO" id="GO:0003743">
    <property type="term" value="F:translation initiation factor activity"/>
    <property type="evidence" value="ECO:0007669"/>
    <property type="project" value="InterPro"/>
</dbReference>
<comment type="caution">
    <text evidence="3">The sequence shown here is derived from an EMBL/GenBank/DDBJ whole genome shotgun (WGS) entry which is preliminary data.</text>
</comment>
<dbReference type="EMBL" id="NBSH01000001">
    <property type="protein sequence ID" value="ORX40885.1"/>
    <property type="molecule type" value="Genomic_DNA"/>
</dbReference>
<protein>
    <recommendedName>
        <fullName evidence="2">MPN domain-containing protein</fullName>
    </recommendedName>
</protein>
<dbReference type="OrthoDB" id="10265695at2759"/>
<dbReference type="Gene3D" id="3.40.140.10">
    <property type="entry name" value="Cytidine Deaminase, domain 2"/>
    <property type="match status" value="1"/>
</dbReference>
<dbReference type="GeneID" id="33556201"/>
<evidence type="ECO:0000313" key="4">
    <source>
        <dbReference type="Proteomes" id="UP000193218"/>
    </source>
</evidence>
<evidence type="ECO:0000256" key="1">
    <source>
        <dbReference type="SAM" id="MobiDB-lite"/>
    </source>
</evidence>
<evidence type="ECO:0000313" key="3">
    <source>
        <dbReference type="EMBL" id="ORX40885.1"/>
    </source>
</evidence>
<sequence>MSGAKSMAAALSASLPAPVRAKTPQPVQQSNEAKVPQRMEGVLDVEAERDIESVKLNSLVFLKMMKHSTDNLPPPPSASFQQDRNAPPPTALSSHPDATGILLGLDLDGVMEVEDCFALPAGETSLGANSYSSRLVAHLRSVQTPDSAVGIYLSTHNGGFATRAAIDLLISIERITKRGRAVLVIHDQSAAPAGDLSVRAYRLSEGAWEAAKTAKWDTAVLSENKITAANMLSPLPVTISTPSLLNALLATLTAPASTSSSSSVLGEPRSPFPPTFSALTNPLPASLPSYLSDTLDALTLHSHEANNVAYLVRQIGREKAKHEQTIKDREEENLRRRKQGLSELPPVGEMRGGIKDPNRLELLCLQGQVDGLAKGMSAEAGKGLVRCYL</sequence>
<reference evidence="3 4" key="1">
    <citation type="submission" date="2017-03" db="EMBL/GenBank/DDBJ databases">
        <title>Widespread Adenine N6-methylation of Active Genes in Fungi.</title>
        <authorList>
            <consortium name="DOE Joint Genome Institute"/>
            <person name="Mondo S.J."/>
            <person name="Dannebaum R.O."/>
            <person name="Kuo R.C."/>
            <person name="Louie K.B."/>
            <person name="Bewick A.J."/>
            <person name="Labutti K."/>
            <person name="Haridas S."/>
            <person name="Kuo A."/>
            <person name="Salamov A."/>
            <person name="Ahrendt S.R."/>
            <person name="Lau R."/>
            <person name="Bowen B.P."/>
            <person name="Lipzen A."/>
            <person name="Sullivan W."/>
            <person name="Andreopoulos W.B."/>
            <person name="Clum A."/>
            <person name="Lindquist E."/>
            <person name="Daum C."/>
            <person name="Northen T.R."/>
            <person name="Ramamoorthy G."/>
            <person name="Schmitz R.J."/>
            <person name="Gryganskyi A."/>
            <person name="Culley D."/>
            <person name="Magnuson J."/>
            <person name="James T.Y."/>
            <person name="O'Malley M.A."/>
            <person name="Stajich J.E."/>
            <person name="Spatafora J.W."/>
            <person name="Visel A."/>
            <person name="Grigoriev I.V."/>
        </authorList>
    </citation>
    <scope>NUCLEOTIDE SEQUENCE [LARGE SCALE GENOMIC DNA]</scope>
    <source>
        <strain evidence="3 4">NRRL Y-17943</strain>
    </source>
</reference>
<proteinExistence type="predicted"/>
<dbReference type="InterPro" id="IPR027524">
    <property type="entry name" value="eIF3h"/>
</dbReference>
<dbReference type="PROSITE" id="PS50249">
    <property type="entry name" value="MPN"/>
    <property type="match status" value="1"/>
</dbReference>
<dbReference type="AlphaFoldDB" id="A0A1Y1UUL0"/>
<dbReference type="STRING" id="4999.A0A1Y1UUL0"/>
<dbReference type="Pfam" id="PF19445">
    <property type="entry name" value="eIF3h_C"/>
    <property type="match status" value="1"/>
</dbReference>
<dbReference type="InterPro" id="IPR037518">
    <property type="entry name" value="MPN"/>
</dbReference>
<accession>A0A1Y1UUL0</accession>
<feature type="region of interest" description="Disordered" evidence="1">
    <location>
        <begin position="67"/>
        <end position="97"/>
    </location>
</feature>
<feature type="region of interest" description="Disordered" evidence="1">
    <location>
        <begin position="1"/>
        <end position="37"/>
    </location>
</feature>
<dbReference type="FunCoup" id="A0A1Y1UUL0">
    <property type="interactions" value="742"/>
</dbReference>
<dbReference type="CDD" id="cd08065">
    <property type="entry name" value="MPN_eIF3h"/>
    <property type="match status" value="1"/>
</dbReference>
<gene>
    <name evidence="3" type="ORF">BD324DRAFT_612449</name>
</gene>